<accession>S0FSZ3</accession>
<keyword evidence="4" id="KW-0597">Phosphoprotein</keyword>
<dbReference type="Pfam" id="PF00512">
    <property type="entry name" value="HisKA"/>
    <property type="match status" value="1"/>
</dbReference>
<dbReference type="PANTHER" id="PTHR45453:SF1">
    <property type="entry name" value="PHOSPHATE REGULON SENSOR PROTEIN PHOR"/>
    <property type="match status" value="1"/>
</dbReference>
<dbReference type="GO" id="GO:0004721">
    <property type="term" value="F:phosphoprotein phosphatase activity"/>
    <property type="evidence" value="ECO:0007669"/>
    <property type="project" value="TreeGrafter"/>
</dbReference>
<dbReference type="SMART" id="SM00387">
    <property type="entry name" value="HATPase_c"/>
    <property type="match status" value="1"/>
</dbReference>
<dbReference type="AlphaFoldDB" id="S0FSZ3"/>
<dbReference type="FunFam" id="1.10.287.130:FF:000001">
    <property type="entry name" value="Two-component sensor histidine kinase"/>
    <property type="match status" value="1"/>
</dbReference>
<dbReference type="SUPFAM" id="SSF55874">
    <property type="entry name" value="ATPase domain of HSP90 chaperone/DNA topoisomerase II/histidine kinase"/>
    <property type="match status" value="1"/>
</dbReference>
<comment type="catalytic activity">
    <reaction evidence="1">
        <text>ATP + protein L-histidine = ADP + protein N-phospho-L-histidine.</text>
        <dbReference type="EC" id="2.7.13.3"/>
    </reaction>
</comment>
<dbReference type="EMBL" id="AORV01000020">
    <property type="protein sequence ID" value="EMS73451.1"/>
    <property type="molecule type" value="Genomic_DNA"/>
</dbReference>
<evidence type="ECO:0000256" key="8">
    <source>
        <dbReference type="ARBA" id="ARBA00023136"/>
    </source>
</evidence>
<comment type="subcellular location">
    <subcellularLocation>
        <location evidence="2">Membrane</location>
    </subcellularLocation>
</comment>
<dbReference type="SUPFAM" id="SSF47384">
    <property type="entry name" value="Homodimeric domain of signal transducing histidine kinase"/>
    <property type="match status" value="1"/>
</dbReference>
<sequence length="431" mass="49116">MNEHNIIRRQQLQNMKYNLIAFTIIFISFGLIIFAQIRESVYTKLDSELYNSLGTIKSFVLDQNFNLKRPDEGLRPRGNAAINIRSPRIIPILRARDGSIINFGSVNDSYYDQYLKYIEFDKEKLNRIVSISIRDQYYFRSITTNVGTDAGEELYMQLVINSDGERNLLQHTSFILIVGVIIFSIMSILASLILSQITMKPVKKSWSRQVEFVENVSHELRTPLTIIQNSLELLLTSPEDKIIDRSESIAIALDETSWLSRLITDMLTLARSDSTMTEIHKDLFSLDALVETVCQPYMDLAESQNKVLEVNLHCPMNINADKSRIHQLLVILLDNALKYTDEKDRISVDTNIKDNKAVITVSDTGMGISDENIDKIFDRFFREDKARSRERGGMGLGLSIADWIVGRHGGTIKVTHNEPKGSIFTIKLSKG</sequence>
<dbReference type="GO" id="GO:0000155">
    <property type="term" value="F:phosphorelay sensor kinase activity"/>
    <property type="evidence" value="ECO:0007669"/>
    <property type="project" value="InterPro"/>
</dbReference>
<proteinExistence type="predicted"/>
<evidence type="ECO:0000256" key="2">
    <source>
        <dbReference type="ARBA" id="ARBA00004370"/>
    </source>
</evidence>
<evidence type="ECO:0000256" key="9">
    <source>
        <dbReference type="SAM" id="Phobius"/>
    </source>
</evidence>
<dbReference type="Pfam" id="PF02518">
    <property type="entry name" value="HATPase_c"/>
    <property type="match status" value="1"/>
</dbReference>
<dbReference type="PATRIC" id="fig|1195236.3.peg.890"/>
<feature type="transmembrane region" description="Helical" evidence="9">
    <location>
        <begin position="17"/>
        <end position="37"/>
    </location>
</feature>
<dbReference type="Proteomes" id="UP000014155">
    <property type="component" value="Unassembled WGS sequence"/>
</dbReference>
<dbReference type="InterPro" id="IPR003661">
    <property type="entry name" value="HisK_dim/P_dom"/>
</dbReference>
<keyword evidence="5" id="KW-0808">Transferase</keyword>
<comment type="caution">
    <text evidence="11">The sequence shown here is derived from an EMBL/GenBank/DDBJ whole genome shotgun (WGS) entry which is preliminary data.</text>
</comment>
<keyword evidence="9" id="KW-1133">Transmembrane helix</keyword>
<keyword evidence="8 9" id="KW-0472">Membrane</keyword>
<evidence type="ECO:0000256" key="1">
    <source>
        <dbReference type="ARBA" id="ARBA00000085"/>
    </source>
</evidence>
<dbReference type="CDD" id="cd00075">
    <property type="entry name" value="HATPase"/>
    <property type="match status" value="1"/>
</dbReference>
<evidence type="ECO:0000259" key="10">
    <source>
        <dbReference type="PROSITE" id="PS50109"/>
    </source>
</evidence>
<evidence type="ECO:0000256" key="6">
    <source>
        <dbReference type="ARBA" id="ARBA00022777"/>
    </source>
</evidence>
<feature type="domain" description="Histidine kinase" evidence="10">
    <location>
        <begin position="215"/>
        <end position="431"/>
    </location>
</feature>
<dbReference type="Gene3D" id="1.10.287.130">
    <property type="match status" value="1"/>
</dbReference>
<protein>
    <recommendedName>
        <fullName evidence="3">histidine kinase</fullName>
        <ecNumber evidence="3">2.7.13.3</ecNumber>
    </recommendedName>
</protein>
<dbReference type="InterPro" id="IPR003594">
    <property type="entry name" value="HATPase_dom"/>
</dbReference>
<keyword evidence="7" id="KW-0902">Two-component regulatory system</keyword>
<reference evidence="11 12" key="1">
    <citation type="journal article" date="2013" name="Genome Announc.">
        <title>Draft Genome Sequence of the Cellulolytic, Mesophilic, Anaerobic Bacterium Clostridium termitidis Strain CT1112 (DSM 5398).</title>
        <authorList>
            <person name="Lal S."/>
            <person name="Ramachandran U."/>
            <person name="Zhang X."/>
            <person name="Munir R."/>
            <person name="Sparling R."/>
            <person name="Levin D.B."/>
        </authorList>
    </citation>
    <scope>NUCLEOTIDE SEQUENCE [LARGE SCALE GENOMIC DNA]</scope>
    <source>
        <strain evidence="11 12">CT1112</strain>
    </source>
</reference>
<dbReference type="PANTHER" id="PTHR45453">
    <property type="entry name" value="PHOSPHATE REGULON SENSOR PROTEIN PHOR"/>
    <property type="match status" value="1"/>
</dbReference>
<dbReference type="GO" id="GO:0005886">
    <property type="term" value="C:plasma membrane"/>
    <property type="evidence" value="ECO:0007669"/>
    <property type="project" value="TreeGrafter"/>
</dbReference>
<keyword evidence="12" id="KW-1185">Reference proteome</keyword>
<dbReference type="PRINTS" id="PR00344">
    <property type="entry name" value="BCTRLSENSOR"/>
</dbReference>
<dbReference type="InterPro" id="IPR036890">
    <property type="entry name" value="HATPase_C_sf"/>
</dbReference>
<keyword evidence="9" id="KW-0812">Transmembrane</keyword>
<dbReference type="eggNOG" id="COG2205">
    <property type="taxonomic scope" value="Bacteria"/>
</dbReference>
<dbReference type="SMART" id="SM00388">
    <property type="entry name" value="HisKA"/>
    <property type="match status" value="1"/>
</dbReference>
<dbReference type="RefSeq" id="WP_004623962.1">
    <property type="nucleotide sequence ID" value="NZ_AORV01000020.1"/>
</dbReference>
<dbReference type="InterPro" id="IPR004358">
    <property type="entry name" value="Sig_transdc_His_kin-like_C"/>
</dbReference>
<evidence type="ECO:0000256" key="4">
    <source>
        <dbReference type="ARBA" id="ARBA00022553"/>
    </source>
</evidence>
<evidence type="ECO:0000256" key="5">
    <source>
        <dbReference type="ARBA" id="ARBA00022679"/>
    </source>
</evidence>
<dbReference type="InterPro" id="IPR005467">
    <property type="entry name" value="His_kinase_dom"/>
</dbReference>
<evidence type="ECO:0000313" key="12">
    <source>
        <dbReference type="Proteomes" id="UP000014155"/>
    </source>
</evidence>
<dbReference type="Gene3D" id="3.30.565.10">
    <property type="entry name" value="Histidine kinase-like ATPase, C-terminal domain"/>
    <property type="match status" value="1"/>
</dbReference>
<dbReference type="FunFam" id="3.30.565.10:FF:000006">
    <property type="entry name" value="Sensor histidine kinase WalK"/>
    <property type="match status" value="1"/>
</dbReference>
<dbReference type="GO" id="GO:0016036">
    <property type="term" value="P:cellular response to phosphate starvation"/>
    <property type="evidence" value="ECO:0007669"/>
    <property type="project" value="TreeGrafter"/>
</dbReference>
<dbReference type="PROSITE" id="PS50109">
    <property type="entry name" value="HIS_KIN"/>
    <property type="match status" value="1"/>
</dbReference>
<evidence type="ECO:0000256" key="7">
    <source>
        <dbReference type="ARBA" id="ARBA00023012"/>
    </source>
</evidence>
<keyword evidence="6 11" id="KW-0418">Kinase</keyword>
<name>S0FSZ3_RUMCE</name>
<feature type="transmembrane region" description="Helical" evidence="9">
    <location>
        <begin position="174"/>
        <end position="194"/>
    </location>
</feature>
<dbReference type="EC" id="2.7.13.3" evidence="3"/>
<dbReference type="InterPro" id="IPR050351">
    <property type="entry name" value="BphY/WalK/GraS-like"/>
</dbReference>
<dbReference type="InterPro" id="IPR036097">
    <property type="entry name" value="HisK_dim/P_sf"/>
</dbReference>
<evidence type="ECO:0000313" key="11">
    <source>
        <dbReference type="EMBL" id="EMS73451.1"/>
    </source>
</evidence>
<evidence type="ECO:0000256" key="3">
    <source>
        <dbReference type="ARBA" id="ARBA00012438"/>
    </source>
</evidence>
<dbReference type="STRING" id="1195236.CTER_0568"/>
<gene>
    <name evidence="11" type="ORF">CTER_0568</name>
</gene>
<organism evidence="11 12">
    <name type="scientific">Ruminiclostridium cellobioparum subsp. termitidis CT1112</name>
    <dbReference type="NCBI Taxonomy" id="1195236"/>
    <lineage>
        <taxon>Bacteria</taxon>
        <taxon>Bacillati</taxon>
        <taxon>Bacillota</taxon>
        <taxon>Clostridia</taxon>
        <taxon>Eubacteriales</taxon>
        <taxon>Oscillospiraceae</taxon>
        <taxon>Ruminiclostridium</taxon>
    </lineage>
</organism>
<dbReference type="CDD" id="cd00082">
    <property type="entry name" value="HisKA"/>
    <property type="match status" value="1"/>
</dbReference>